<feature type="transmembrane region" description="Helical" evidence="1">
    <location>
        <begin position="219"/>
        <end position="241"/>
    </location>
</feature>
<keyword evidence="1" id="KW-1133">Transmembrane helix</keyword>
<comment type="caution">
    <text evidence="2">The sequence shown here is derived from an EMBL/GenBank/DDBJ whole genome shotgun (WGS) entry which is preliminary data.</text>
</comment>
<accession>A0A031LQF4</accession>
<evidence type="ECO:0000313" key="3">
    <source>
        <dbReference type="Proteomes" id="UP000024332"/>
    </source>
</evidence>
<feature type="transmembrane region" description="Helical" evidence="1">
    <location>
        <begin position="63"/>
        <end position="84"/>
    </location>
</feature>
<evidence type="ECO:0000313" key="2">
    <source>
        <dbReference type="EMBL" id="EZQ06659.1"/>
    </source>
</evidence>
<feature type="transmembrane region" description="Helical" evidence="1">
    <location>
        <begin position="141"/>
        <end position="164"/>
    </location>
</feature>
<feature type="transmembrane region" description="Helical" evidence="1">
    <location>
        <begin position="96"/>
        <end position="121"/>
    </location>
</feature>
<keyword evidence="3" id="KW-1185">Reference proteome</keyword>
<feature type="transmembrane region" description="Helical" evidence="1">
    <location>
        <begin position="176"/>
        <end position="199"/>
    </location>
</feature>
<dbReference type="Proteomes" id="UP000024332">
    <property type="component" value="Unassembled WGS sequence"/>
</dbReference>
<keyword evidence="1" id="KW-0472">Membrane</keyword>
<feature type="transmembrane region" description="Helical" evidence="1">
    <location>
        <begin position="30"/>
        <end position="51"/>
    </location>
</feature>
<keyword evidence="1" id="KW-0812">Transmembrane</keyword>
<name>A0A031LQF4_9CREN</name>
<dbReference type="EMBL" id="JFZT01000041">
    <property type="protein sequence ID" value="EZQ06659.1"/>
    <property type="molecule type" value="Genomic_DNA"/>
</dbReference>
<protein>
    <submittedName>
        <fullName evidence="2">Uncharacterized protein</fullName>
    </submittedName>
</protein>
<proteinExistence type="predicted"/>
<sequence>MNRSFYFLATALLGFVLIYIAPLSPNYTVYDIFGGLVFWSSIGLFLAYSVLQKVFRFFKTNLNKVSITIFVSYISVHYLVYSIALERLLTAFYGQLFFVSSPFISFSVTTFYPSSLYTALMNLFFNPDLVAGLPPDYYVELSFYAMFMGLIISTLVTVTITRVINMARTLGGLRTILLAPIIGVIGGGSCCVSIPIILATAVPAANFLVLTAPGEEALFLTYILLPPITALALGIHFRSIIPKPPKEFRLTIKNKS</sequence>
<dbReference type="AlphaFoldDB" id="A0A031LQF4"/>
<dbReference type="OrthoDB" id="34735at2157"/>
<evidence type="ECO:0000256" key="1">
    <source>
        <dbReference type="SAM" id="Phobius"/>
    </source>
</evidence>
<feature type="transmembrane region" description="Helical" evidence="1">
    <location>
        <begin position="6"/>
        <end position="23"/>
    </location>
</feature>
<reference evidence="2 3" key="1">
    <citation type="submission" date="2014-03" db="EMBL/GenBank/DDBJ databases">
        <title>Draft genome sequence of the novel thermoacidophilic archaea Acidianus copahuensis ALE1 strain, isolated from Copahue volcanic area in Neuquen Argentina.</title>
        <authorList>
            <person name="Urbieta M.S."/>
            <person name="Rascovan N."/>
            <person name="Castro C."/>
            <person name="Revale S."/>
            <person name="Giaveno M.A."/>
            <person name="Vazquez M.P."/>
            <person name="Donati E.R."/>
        </authorList>
    </citation>
    <scope>NUCLEOTIDE SEQUENCE [LARGE SCALE GENOMIC DNA]</scope>
    <source>
        <strain evidence="2 3">ALE1</strain>
    </source>
</reference>
<organism evidence="2 3">
    <name type="scientific">Candidatus Acidianus copahuensis</name>
    <dbReference type="NCBI Taxonomy" id="1160895"/>
    <lineage>
        <taxon>Archaea</taxon>
        <taxon>Thermoproteota</taxon>
        <taxon>Thermoprotei</taxon>
        <taxon>Sulfolobales</taxon>
        <taxon>Sulfolobaceae</taxon>
        <taxon>Acidianus</taxon>
    </lineage>
</organism>
<gene>
    <name evidence="2" type="ORF">CM19_07185</name>
</gene>
<dbReference type="STRING" id="1160895.CM19_07185"/>
<dbReference type="RefSeq" id="WP_048099690.1">
    <property type="nucleotide sequence ID" value="NZ_JFZT01000041.1"/>
</dbReference>